<name>A0A2P2Q964_RHIMU</name>
<dbReference type="EMBL" id="GGEC01083058">
    <property type="protein sequence ID" value="MBX63542.1"/>
    <property type="molecule type" value="Transcribed_RNA"/>
</dbReference>
<evidence type="ECO:0000313" key="1">
    <source>
        <dbReference type="EMBL" id="MBX63542.1"/>
    </source>
</evidence>
<proteinExistence type="predicted"/>
<protein>
    <submittedName>
        <fullName evidence="1">Uncharacterized protein</fullName>
    </submittedName>
</protein>
<accession>A0A2P2Q964</accession>
<reference evidence="1" key="1">
    <citation type="submission" date="2018-02" db="EMBL/GenBank/DDBJ databases">
        <title>Rhizophora mucronata_Transcriptome.</title>
        <authorList>
            <person name="Meera S.P."/>
            <person name="Sreeshan A."/>
            <person name="Augustine A."/>
        </authorList>
    </citation>
    <scope>NUCLEOTIDE SEQUENCE</scope>
    <source>
        <tissue evidence="1">Leaf</tissue>
    </source>
</reference>
<dbReference type="AlphaFoldDB" id="A0A2P2Q964"/>
<organism evidence="1">
    <name type="scientific">Rhizophora mucronata</name>
    <name type="common">Asiatic mangrove</name>
    <dbReference type="NCBI Taxonomy" id="61149"/>
    <lineage>
        <taxon>Eukaryota</taxon>
        <taxon>Viridiplantae</taxon>
        <taxon>Streptophyta</taxon>
        <taxon>Embryophyta</taxon>
        <taxon>Tracheophyta</taxon>
        <taxon>Spermatophyta</taxon>
        <taxon>Magnoliopsida</taxon>
        <taxon>eudicotyledons</taxon>
        <taxon>Gunneridae</taxon>
        <taxon>Pentapetalae</taxon>
        <taxon>rosids</taxon>
        <taxon>fabids</taxon>
        <taxon>Malpighiales</taxon>
        <taxon>Rhizophoraceae</taxon>
        <taxon>Rhizophora</taxon>
    </lineage>
</organism>
<sequence length="42" mass="5175">MYIENFFELDILISCRKLVQCWCKICCYAIISCKIFSFYEMY</sequence>